<sequence>MGDLGGLAADQELGRHNTSAGTSSCHRTCVAASTEAYFRAASAILSTPPDEPEPDISATLLKRHYGLEGSIAVLSSEVERTSEVSLQDGSKLILKTSTRREAIDSFRFQSAALAALQNSAGFAAPTLIPTSDGALMFEEEGISGYLQTRIEGLSLHKETPTPDLLSRTGSALGRLDLTLGQVNLPAADRPVLWHVGCWPRLMELEEYLPSGSVAASVRRAMAEYIQVIEPQIPNLEWQVTHNDPSPFNTIVTSDGLGFIDFGDGCWSPKIQDLAIAASHVVTDPTLPLGGAEHLIAGYAAVLPLSALEARLLVGLMRARQSALILINYWRSHLFPADAQYIKKNVARAERGLTILAPLSAASGEAAVLAAMSRPSP</sequence>
<evidence type="ECO:0000256" key="5">
    <source>
        <dbReference type="ARBA" id="ARBA00036820"/>
    </source>
</evidence>
<comment type="caution">
    <text evidence="10">The sequence shown here is derived from an EMBL/GenBank/DDBJ whole genome shotgun (WGS) entry which is preliminary data.</text>
</comment>
<keyword evidence="3" id="KW-0808">Transferase</keyword>
<dbReference type="Pfam" id="PF01636">
    <property type="entry name" value="APH"/>
    <property type="match status" value="1"/>
</dbReference>
<evidence type="ECO:0000256" key="2">
    <source>
        <dbReference type="ARBA" id="ARBA00022490"/>
    </source>
</evidence>
<reference evidence="10 11" key="1">
    <citation type="journal article" date="2021" name="MBio">
        <title>Poor Competitiveness of Bradyrhizobium in Pigeon Pea Root Colonization in Indian Soils.</title>
        <authorList>
            <person name="Chalasani D."/>
            <person name="Basu A."/>
            <person name="Pullabhotla S.V.S.R.N."/>
            <person name="Jorrin B."/>
            <person name="Neal A.L."/>
            <person name="Poole P.S."/>
            <person name="Podile A.R."/>
            <person name="Tkacz A."/>
        </authorList>
    </citation>
    <scope>NUCLEOTIDE SEQUENCE [LARGE SCALE GENOMIC DNA]</scope>
    <source>
        <strain evidence="10 11">HU44</strain>
    </source>
</reference>
<dbReference type="EMBL" id="JAEUAO010000006">
    <property type="protein sequence ID" value="MBW9065966.1"/>
    <property type="molecule type" value="Genomic_DNA"/>
</dbReference>
<proteinExistence type="predicted"/>
<comment type="function">
    <text evidence="6">Catalyzes the GTP-dependent phosphorylation of 5-hydroxy-L-lysine.</text>
</comment>
<evidence type="ECO:0000256" key="1">
    <source>
        <dbReference type="ARBA" id="ARBA00004496"/>
    </source>
</evidence>
<comment type="catalytic activity">
    <reaction evidence="5">
        <text>(5R)-5-hydroxy-L-lysine + GTP = (5R)-5-phosphooxy-L-lysine + GDP + H(+)</text>
        <dbReference type="Rhea" id="RHEA:19049"/>
        <dbReference type="ChEBI" id="CHEBI:15378"/>
        <dbReference type="ChEBI" id="CHEBI:37565"/>
        <dbReference type="ChEBI" id="CHEBI:57882"/>
        <dbReference type="ChEBI" id="CHEBI:58189"/>
        <dbReference type="ChEBI" id="CHEBI:58357"/>
        <dbReference type="EC" id="2.7.1.81"/>
    </reaction>
</comment>
<dbReference type="InterPro" id="IPR011009">
    <property type="entry name" value="Kinase-like_dom_sf"/>
</dbReference>
<dbReference type="SUPFAM" id="SSF56112">
    <property type="entry name" value="Protein kinase-like (PK-like)"/>
    <property type="match status" value="1"/>
</dbReference>
<evidence type="ECO:0000256" key="4">
    <source>
        <dbReference type="ARBA" id="ARBA00022777"/>
    </source>
</evidence>
<feature type="domain" description="Aminoglycoside phosphotransferase" evidence="9">
    <location>
        <begin position="79"/>
        <end position="286"/>
    </location>
</feature>
<evidence type="ECO:0000256" key="7">
    <source>
        <dbReference type="ARBA" id="ARBA00038873"/>
    </source>
</evidence>
<keyword evidence="11" id="KW-1185">Reference proteome</keyword>
<dbReference type="InterPro" id="IPR002575">
    <property type="entry name" value="Aminoglycoside_PTrfase"/>
</dbReference>
<comment type="subcellular location">
    <subcellularLocation>
        <location evidence="1">Cytoplasm</location>
    </subcellularLocation>
</comment>
<dbReference type="PANTHER" id="PTHR21064">
    <property type="entry name" value="AMINOGLYCOSIDE PHOSPHOTRANSFERASE DOMAIN-CONTAINING PROTEIN-RELATED"/>
    <property type="match status" value="1"/>
</dbReference>
<dbReference type="Gene3D" id="3.90.1200.10">
    <property type="match status" value="1"/>
</dbReference>
<dbReference type="EC" id="2.7.1.81" evidence="7"/>
<gene>
    <name evidence="10" type="ORF">JNB71_21910</name>
</gene>
<dbReference type="InterPro" id="IPR050249">
    <property type="entry name" value="Pseudomonas-type_ThrB"/>
</dbReference>
<keyword evidence="4" id="KW-0418">Kinase</keyword>
<accession>A0ABS7HF99</accession>
<protein>
    <recommendedName>
        <fullName evidence="8">Hydroxylysine kinase</fullName>
        <ecNumber evidence="7">2.7.1.81</ecNumber>
    </recommendedName>
</protein>
<evidence type="ECO:0000259" key="9">
    <source>
        <dbReference type="Pfam" id="PF01636"/>
    </source>
</evidence>
<name>A0ABS7HF99_9HYPH</name>
<dbReference type="RefSeq" id="WP_220373891.1">
    <property type="nucleotide sequence ID" value="NZ_JAEUAO010000006.1"/>
</dbReference>
<evidence type="ECO:0000256" key="8">
    <source>
        <dbReference type="ARBA" id="ARBA00040505"/>
    </source>
</evidence>
<dbReference type="PANTHER" id="PTHR21064:SF1">
    <property type="entry name" value="HYDROXYLYSINE KINASE"/>
    <property type="match status" value="1"/>
</dbReference>
<evidence type="ECO:0000256" key="3">
    <source>
        <dbReference type="ARBA" id="ARBA00022679"/>
    </source>
</evidence>
<evidence type="ECO:0000313" key="11">
    <source>
        <dbReference type="Proteomes" id="UP000757604"/>
    </source>
</evidence>
<evidence type="ECO:0000313" key="10">
    <source>
        <dbReference type="EMBL" id="MBW9065966.1"/>
    </source>
</evidence>
<keyword evidence="2" id="KW-0963">Cytoplasm</keyword>
<evidence type="ECO:0000256" key="6">
    <source>
        <dbReference type="ARBA" id="ARBA00037368"/>
    </source>
</evidence>
<organism evidence="10 11">
    <name type="scientific">Rhizobium herbae</name>
    <dbReference type="NCBI Taxonomy" id="508661"/>
    <lineage>
        <taxon>Bacteria</taxon>
        <taxon>Pseudomonadati</taxon>
        <taxon>Pseudomonadota</taxon>
        <taxon>Alphaproteobacteria</taxon>
        <taxon>Hyphomicrobiales</taxon>
        <taxon>Rhizobiaceae</taxon>
        <taxon>Rhizobium/Agrobacterium group</taxon>
        <taxon>Rhizobium</taxon>
    </lineage>
</organism>
<dbReference type="Proteomes" id="UP000757604">
    <property type="component" value="Unassembled WGS sequence"/>
</dbReference>